<evidence type="ECO:0000313" key="8">
    <source>
        <dbReference type="EMBL" id="RDI40111.1"/>
    </source>
</evidence>
<dbReference type="Proteomes" id="UP000255326">
    <property type="component" value="Unassembled WGS sequence"/>
</dbReference>
<comment type="caution">
    <text evidence="8">The sequence shown here is derived from an EMBL/GenBank/DDBJ whole genome shotgun (WGS) entry which is preliminary data.</text>
</comment>
<keyword evidence="4" id="KW-0143">Chaperone</keyword>
<evidence type="ECO:0000256" key="3">
    <source>
        <dbReference type="ARBA" id="ARBA00022795"/>
    </source>
</evidence>
<comment type="subcellular location">
    <subcellularLocation>
        <location evidence="1">Cytoplasm</location>
        <location evidence="1">Cytosol</location>
    </subcellularLocation>
</comment>
<keyword evidence="8" id="KW-0966">Cell projection</keyword>
<evidence type="ECO:0000256" key="6">
    <source>
        <dbReference type="ARBA" id="ARBA00093785"/>
    </source>
</evidence>
<keyword evidence="8" id="KW-0282">Flagellum</keyword>
<evidence type="ECO:0000256" key="2">
    <source>
        <dbReference type="ARBA" id="ARBA00022490"/>
    </source>
</evidence>
<protein>
    <recommendedName>
        <fullName evidence="7">Flagellar protein FliT</fullName>
    </recommendedName>
</protein>
<proteinExistence type="inferred from homology"/>
<keyword evidence="3" id="KW-1005">Bacterial flagellum biogenesis</keyword>
<dbReference type="InterPro" id="IPR008622">
    <property type="entry name" value="FliT"/>
</dbReference>
<dbReference type="RefSeq" id="WP_114746504.1">
    <property type="nucleotide sequence ID" value="NZ_QQAY01000012.1"/>
</dbReference>
<name>A0A370G8K5_9BACI</name>
<dbReference type="EMBL" id="QQAY01000012">
    <property type="protein sequence ID" value="RDI40111.1"/>
    <property type="molecule type" value="Genomic_DNA"/>
</dbReference>
<evidence type="ECO:0000256" key="5">
    <source>
        <dbReference type="ARBA" id="ARBA00093765"/>
    </source>
</evidence>
<keyword evidence="9" id="KW-1185">Reference proteome</keyword>
<evidence type="ECO:0000256" key="7">
    <source>
        <dbReference type="ARBA" id="ARBA00093797"/>
    </source>
</evidence>
<evidence type="ECO:0000256" key="1">
    <source>
        <dbReference type="ARBA" id="ARBA00004514"/>
    </source>
</evidence>
<comment type="similarity">
    <text evidence="6">Belongs to the bacillales FliT family.</text>
</comment>
<sequence length="115" mass="13617">MSAVLQCFVVTKKLYELTQEDIDSNREETISEIEKLLEEREVLLPKILPPFSADEEKMGKQMLLWNEAINEKLLLIKRLINKDINGLEKKKTTAKRYSNPYENMNFDGMFYDKRK</sequence>
<keyword evidence="2" id="KW-0963">Cytoplasm</keyword>
<gene>
    <name evidence="8" type="ORF">DFR59_11227</name>
</gene>
<accession>A0A370G8K5</accession>
<dbReference type="Pfam" id="PF05400">
    <property type="entry name" value="FliT"/>
    <property type="match status" value="1"/>
</dbReference>
<reference evidence="8 9" key="1">
    <citation type="submission" date="2018-07" db="EMBL/GenBank/DDBJ databases">
        <title>Genomic Encyclopedia of Type Strains, Phase IV (KMG-IV): sequencing the most valuable type-strain genomes for metagenomic binning, comparative biology and taxonomic classification.</title>
        <authorList>
            <person name="Goeker M."/>
        </authorList>
    </citation>
    <scope>NUCLEOTIDE SEQUENCE [LARGE SCALE GENOMIC DNA]</scope>
    <source>
        <strain evidence="8 9">DSM 25281</strain>
    </source>
</reference>
<comment type="function">
    <text evidence="5">May act as an export chaperone for the filament capping protein FliD.</text>
</comment>
<dbReference type="AlphaFoldDB" id="A0A370G8K5"/>
<evidence type="ECO:0000256" key="4">
    <source>
        <dbReference type="ARBA" id="ARBA00023186"/>
    </source>
</evidence>
<organism evidence="8 9">
    <name type="scientific">Falsibacillus pallidus</name>
    <dbReference type="NCBI Taxonomy" id="493781"/>
    <lineage>
        <taxon>Bacteria</taxon>
        <taxon>Bacillati</taxon>
        <taxon>Bacillota</taxon>
        <taxon>Bacilli</taxon>
        <taxon>Bacillales</taxon>
        <taxon>Bacillaceae</taxon>
        <taxon>Falsibacillus</taxon>
    </lineage>
</organism>
<keyword evidence="8" id="KW-0969">Cilium</keyword>
<evidence type="ECO:0000313" key="9">
    <source>
        <dbReference type="Proteomes" id="UP000255326"/>
    </source>
</evidence>
<dbReference type="OrthoDB" id="2353131at2"/>